<evidence type="ECO:0000313" key="4">
    <source>
        <dbReference type="Proteomes" id="UP000015527"/>
    </source>
</evidence>
<proteinExistence type="inferred from homology"/>
<dbReference type="InterPro" id="IPR050249">
    <property type="entry name" value="Pseudomonas-type_ThrB"/>
</dbReference>
<name>T0I2W1_9SPHN</name>
<protein>
    <recommendedName>
        <fullName evidence="2">Aminoglycoside phosphotransferase domain-containing protein</fullName>
    </recommendedName>
</protein>
<dbReference type="AlphaFoldDB" id="T0I2W1"/>
<gene>
    <name evidence="3" type="ORF">L284_03915</name>
</gene>
<dbReference type="InterPro" id="IPR002575">
    <property type="entry name" value="Aminoglycoside_PTrfase"/>
</dbReference>
<sequence>MSGAAAHPAQGDPVHGHLVHGHLVHGMGTALEAPAWPAITDEEAEAVLARFVGAGHLAALRWHSPRPFSAATLVETDRGTFFLKRHHHRLRSPAALAEEHAFMAHLRAAGQPVPEVIAARDGSHSVTCGDQVYELHARASGRDLYRDRQSWTPFLSHGHAYEAGAALARLHRAAGNFAAPARGAHPLVASFSILPSSDPQAAAQAYVAARPALSAFLAGGSWLQELSRLFAALGTGLAARLACQPPLWSHGDWHPSNLLWSAQGAVSAVFDFGLATKTCALHDLATAIERTAIPWLDGDPVPDAAAANALLAGYGSVLPLSRVDIADLVAVLPLVHVEFALSEIDYFAGILGDRDQAELAWQSYLIGHAEWFLSPTGQSFLRELGGRTAA</sequence>
<dbReference type="EMBL" id="ATHL01000034">
    <property type="protein sequence ID" value="EQB18718.1"/>
    <property type="molecule type" value="Genomic_DNA"/>
</dbReference>
<comment type="similarity">
    <text evidence="1">Belongs to the pseudomonas-type ThrB family.</text>
</comment>
<dbReference type="SUPFAM" id="SSF56112">
    <property type="entry name" value="Protein kinase-like (PK-like)"/>
    <property type="match status" value="1"/>
</dbReference>
<organism evidence="3 4">
    <name type="scientific">Novosphingobium lindaniclasticum LE124</name>
    <dbReference type="NCBI Taxonomy" id="1096930"/>
    <lineage>
        <taxon>Bacteria</taxon>
        <taxon>Pseudomonadati</taxon>
        <taxon>Pseudomonadota</taxon>
        <taxon>Alphaproteobacteria</taxon>
        <taxon>Sphingomonadales</taxon>
        <taxon>Sphingomonadaceae</taxon>
        <taxon>Novosphingobium</taxon>
    </lineage>
</organism>
<dbReference type="Gene3D" id="3.90.1200.10">
    <property type="match status" value="1"/>
</dbReference>
<evidence type="ECO:0000313" key="3">
    <source>
        <dbReference type="EMBL" id="EQB18718.1"/>
    </source>
</evidence>
<evidence type="ECO:0000259" key="2">
    <source>
        <dbReference type="Pfam" id="PF01636"/>
    </source>
</evidence>
<feature type="domain" description="Aminoglycoside phosphotransferase" evidence="2">
    <location>
        <begin position="73"/>
        <end position="317"/>
    </location>
</feature>
<dbReference type="Gene3D" id="3.30.200.20">
    <property type="entry name" value="Phosphorylase Kinase, domain 1"/>
    <property type="match status" value="1"/>
</dbReference>
<keyword evidence="4" id="KW-1185">Reference proteome</keyword>
<dbReference type="Proteomes" id="UP000015527">
    <property type="component" value="Unassembled WGS sequence"/>
</dbReference>
<dbReference type="Pfam" id="PF01636">
    <property type="entry name" value="APH"/>
    <property type="match status" value="1"/>
</dbReference>
<reference evidence="3 4" key="1">
    <citation type="journal article" date="2013" name="Genome Announc.">
        <title>Genome Sequence of Novosphingobium lindaniclasticum LE124T, Isolated from a Hexachlorocyclohexane Dumpsite.</title>
        <authorList>
            <person name="Saxena A."/>
            <person name="Nayyar N."/>
            <person name="Sangwan N."/>
            <person name="Kumari R."/>
            <person name="Khurana J.P."/>
            <person name="Lal R."/>
        </authorList>
    </citation>
    <scope>NUCLEOTIDE SEQUENCE [LARGE SCALE GENOMIC DNA]</scope>
    <source>
        <strain evidence="3 4">LE124</strain>
    </source>
</reference>
<dbReference type="eggNOG" id="COG2334">
    <property type="taxonomic scope" value="Bacteria"/>
</dbReference>
<comment type="caution">
    <text evidence="3">The sequence shown here is derived from an EMBL/GenBank/DDBJ whole genome shotgun (WGS) entry which is preliminary data.</text>
</comment>
<dbReference type="GO" id="GO:0009088">
    <property type="term" value="P:threonine biosynthetic process"/>
    <property type="evidence" value="ECO:0007669"/>
    <property type="project" value="TreeGrafter"/>
</dbReference>
<dbReference type="PATRIC" id="fig|1096930.3.peg.770"/>
<dbReference type="GO" id="GO:0004413">
    <property type="term" value="F:homoserine kinase activity"/>
    <property type="evidence" value="ECO:0007669"/>
    <property type="project" value="TreeGrafter"/>
</dbReference>
<dbReference type="PANTHER" id="PTHR21064:SF6">
    <property type="entry name" value="AMINOGLYCOSIDE PHOSPHOTRANSFERASE DOMAIN-CONTAINING PROTEIN"/>
    <property type="match status" value="1"/>
</dbReference>
<accession>T0I2W1</accession>
<evidence type="ECO:0000256" key="1">
    <source>
        <dbReference type="ARBA" id="ARBA00038240"/>
    </source>
</evidence>
<dbReference type="PANTHER" id="PTHR21064">
    <property type="entry name" value="AMINOGLYCOSIDE PHOSPHOTRANSFERASE DOMAIN-CONTAINING PROTEIN-RELATED"/>
    <property type="match status" value="1"/>
</dbReference>
<dbReference type="InterPro" id="IPR011009">
    <property type="entry name" value="Kinase-like_dom_sf"/>
</dbReference>